<dbReference type="STRING" id="31964.CMS2798"/>
<evidence type="ECO:0000313" key="2">
    <source>
        <dbReference type="Proteomes" id="UP000001318"/>
    </source>
</evidence>
<dbReference type="Gene3D" id="2.60.120.200">
    <property type="match status" value="1"/>
</dbReference>
<gene>
    <name evidence="1" type="ordered locus">CMS2798</name>
</gene>
<sequence length="303" mass="31381">MRLVDRLLGRRAGGPAADASPRRGSRLAGIAAATSAAALGAVLFLAPGTSGAYTAAITNTNNTAASSAAYFTCTSALAADRADALFAYAFTEAAGSSRATDIDSGAYPGTYRGSMRTTTTSPQACPRDSGSSYLLDGSSSQVTNGLQQNAPAAFSTELWFKTTVKGGKLIGFGDSQTGLSGSYDRHTYVNTAGQLVFGVYTQAAGIMTVTSPGVVTDGAWHHVVSTMSPTAGMTLWLDGVAVAANSTYRTAESTTGWWRIGYDNLDTWPGAGSRYFAGSMRFAAVYSTALTGQQVRNHYNAGR</sequence>
<dbReference type="GeneID" id="29471779"/>
<organism evidence="1 2">
    <name type="scientific">Clavibacter sepedonicus</name>
    <name type="common">Clavibacter michiganensis subsp. sepedonicus</name>
    <dbReference type="NCBI Taxonomy" id="31964"/>
    <lineage>
        <taxon>Bacteria</taxon>
        <taxon>Bacillati</taxon>
        <taxon>Actinomycetota</taxon>
        <taxon>Actinomycetes</taxon>
        <taxon>Micrococcales</taxon>
        <taxon>Microbacteriaceae</taxon>
        <taxon>Clavibacter</taxon>
    </lineage>
</organism>
<dbReference type="eggNOG" id="COG3291">
    <property type="taxonomic scope" value="Bacteria"/>
</dbReference>
<dbReference type="Pfam" id="PF13385">
    <property type="entry name" value="Laminin_G_3"/>
    <property type="match status" value="1"/>
</dbReference>
<keyword evidence="2" id="KW-1185">Reference proteome</keyword>
<dbReference type="Proteomes" id="UP000001318">
    <property type="component" value="Chromosome"/>
</dbReference>
<dbReference type="AlphaFoldDB" id="B0RBH3"/>
<reference evidence="1 2" key="1">
    <citation type="journal article" date="2008" name="J. Bacteriol.">
        <title>Genome of the actinomycete plant pathogen Clavibacter michiganensis subsp. sepedonicus suggests recent niche adaptation.</title>
        <authorList>
            <person name="Bentley S.D."/>
            <person name="Corton C."/>
            <person name="Brown S.E."/>
            <person name="Barron A."/>
            <person name="Clark L."/>
            <person name="Doggett J."/>
            <person name="Harris B."/>
            <person name="Ormond D."/>
            <person name="Quail M.A."/>
            <person name="May G."/>
            <person name="Francis D."/>
            <person name="Knudson D."/>
            <person name="Parkhill J."/>
            <person name="Ishimaru C.A."/>
        </authorList>
    </citation>
    <scope>NUCLEOTIDE SEQUENCE [LARGE SCALE GENOMIC DNA]</scope>
    <source>
        <strain evidence="2">ATCC 33113 / DSM 20744 / JCM 9667 / LMG 2889 / ICMP 2535 / C-1</strain>
    </source>
</reference>
<dbReference type="RefSeq" id="WP_012300029.1">
    <property type="nucleotide sequence ID" value="NC_010407.1"/>
</dbReference>
<dbReference type="KEGG" id="cms:CMS2798"/>
<dbReference type="InterPro" id="IPR013320">
    <property type="entry name" value="ConA-like_dom_sf"/>
</dbReference>
<name>B0RBH3_CLASE</name>
<dbReference type="EMBL" id="AM849034">
    <property type="protein sequence ID" value="CAQ02869.1"/>
    <property type="molecule type" value="Genomic_DNA"/>
</dbReference>
<evidence type="ECO:0000313" key="1">
    <source>
        <dbReference type="EMBL" id="CAQ02869.1"/>
    </source>
</evidence>
<accession>B0RBH3</accession>
<protein>
    <submittedName>
        <fullName evidence="1">Exported protein</fullName>
    </submittedName>
</protein>
<dbReference type="SUPFAM" id="SSF49899">
    <property type="entry name" value="Concanavalin A-like lectins/glucanases"/>
    <property type="match status" value="1"/>
</dbReference>
<dbReference type="HOGENOM" id="CLU_992875_0_0_11"/>
<proteinExistence type="predicted"/>
<dbReference type="OrthoDB" id="9802683at2"/>